<protein>
    <submittedName>
        <fullName evidence="2">Uncharacterized protein</fullName>
    </submittedName>
</protein>
<evidence type="ECO:0000313" key="1">
    <source>
        <dbReference type="Proteomes" id="UP000818029"/>
    </source>
</evidence>
<name>A0ABM3A209_GOSHI</name>
<organism evidence="1 2">
    <name type="scientific">Gossypium hirsutum</name>
    <name type="common">Upland cotton</name>
    <name type="synonym">Gossypium mexicanum</name>
    <dbReference type="NCBI Taxonomy" id="3635"/>
    <lineage>
        <taxon>Eukaryota</taxon>
        <taxon>Viridiplantae</taxon>
        <taxon>Streptophyta</taxon>
        <taxon>Embryophyta</taxon>
        <taxon>Tracheophyta</taxon>
        <taxon>Spermatophyta</taxon>
        <taxon>Magnoliopsida</taxon>
        <taxon>eudicotyledons</taxon>
        <taxon>Gunneridae</taxon>
        <taxon>Pentapetalae</taxon>
        <taxon>rosids</taxon>
        <taxon>malvids</taxon>
        <taxon>Malvales</taxon>
        <taxon>Malvaceae</taxon>
        <taxon>Malvoideae</taxon>
        <taxon>Gossypium</taxon>
    </lineage>
</organism>
<dbReference type="GeneID" id="121217416"/>
<reference evidence="2" key="2">
    <citation type="submission" date="2025-08" db="UniProtKB">
        <authorList>
            <consortium name="RefSeq"/>
        </authorList>
    </citation>
    <scope>IDENTIFICATION</scope>
</reference>
<keyword evidence="1" id="KW-1185">Reference proteome</keyword>
<dbReference type="RefSeq" id="XP_040948919.1">
    <property type="nucleotide sequence ID" value="XM_041092985.1"/>
</dbReference>
<evidence type="ECO:0000313" key="2">
    <source>
        <dbReference type="RefSeq" id="XP_040948919.1"/>
    </source>
</evidence>
<sequence length="141" mass="16015">MQKLRHLSVPHQTTLPKCSDNCDRCLPHLQTLSAITPNRETAALIIHYRFLNLIKLTLNSLDMGKTKKCLQCLYKLECLQKQKVINCAVFPIAGTFPTRLVKVTLVRTDLVADDVMRTLEKLGHLQVLRLQQDPLGGPSWK</sequence>
<gene>
    <name evidence="2" type="primary">LOC121217416</name>
</gene>
<accession>A0ABM3A209</accession>
<dbReference type="Proteomes" id="UP000818029">
    <property type="component" value="Chromosome D05"/>
</dbReference>
<reference evidence="1" key="1">
    <citation type="journal article" date="2020" name="Nat. Genet.">
        <title>Genomic diversifications of five Gossypium allopolyploid species and their impact on cotton improvement.</title>
        <authorList>
            <person name="Chen Z.J."/>
            <person name="Sreedasyam A."/>
            <person name="Ando A."/>
            <person name="Song Q."/>
            <person name="De Santiago L.M."/>
            <person name="Hulse-Kemp A.M."/>
            <person name="Ding M."/>
            <person name="Ye W."/>
            <person name="Kirkbride R.C."/>
            <person name="Jenkins J."/>
            <person name="Plott C."/>
            <person name="Lovell J."/>
            <person name="Lin Y.M."/>
            <person name="Vaughn R."/>
            <person name="Liu B."/>
            <person name="Simpson S."/>
            <person name="Scheffler B.E."/>
            <person name="Wen L."/>
            <person name="Saski C.A."/>
            <person name="Grover C.E."/>
            <person name="Hu G."/>
            <person name="Conover J.L."/>
            <person name="Carlson J.W."/>
            <person name="Shu S."/>
            <person name="Boston L.B."/>
            <person name="Williams M."/>
            <person name="Peterson D.G."/>
            <person name="McGee K."/>
            <person name="Jones D.C."/>
            <person name="Wendel J.F."/>
            <person name="Stelly D.M."/>
            <person name="Grimwood J."/>
            <person name="Schmutz J."/>
        </authorList>
    </citation>
    <scope>NUCLEOTIDE SEQUENCE [LARGE SCALE GENOMIC DNA]</scope>
    <source>
        <strain evidence="1">cv. TM-1</strain>
    </source>
</reference>
<proteinExistence type="predicted"/>